<dbReference type="EMBL" id="JAFNEN010000277">
    <property type="protein sequence ID" value="KAG8187210.1"/>
    <property type="molecule type" value="Genomic_DNA"/>
</dbReference>
<gene>
    <name evidence="1" type="ORF">JTE90_020079</name>
</gene>
<protein>
    <submittedName>
        <fullName evidence="1">Uncharacterized protein</fullName>
    </submittedName>
</protein>
<organism evidence="1 2">
    <name type="scientific">Oedothorax gibbosus</name>
    <dbReference type="NCBI Taxonomy" id="931172"/>
    <lineage>
        <taxon>Eukaryota</taxon>
        <taxon>Metazoa</taxon>
        <taxon>Ecdysozoa</taxon>
        <taxon>Arthropoda</taxon>
        <taxon>Chelicerata</taxon>
        <taxon>Arachnida</taxon>
        <taxon>Araneae</taxon>
        <taxon>Araneomorphae</taxon>
        <taxon>Entelegynae</taxon>
        <taxon>Araneoidea</taxon>
        <taxon>Linyphiidae</taxon>
        <taxon>Erigoninae</taxon>
        <taxon>Oedothorax</taxon>
    </lineage>
</organism>
<comment type="caution">
    <text evidence="1">The sequence shown here is derived from an EMBL/GenBank/DDBJ whole genome shotgun (WGS) entry which is preliminary data.</text>
</comment>
<sequence>MNCAFPFSQYGNIPLRDNNDLLTETNSKNPGARSCRTNLFHKKFSFVVGVQGFRVHPSGHTSTRAGTCHHLLQDACHSLFNGNPSSAGAPLFLGSRRRGVWYKDNGLRGGGITRIAPTVRIDEVSYPVEAEMYVLE</sequence>
<evidence type="ECO:0000313" key="2">
    <source>
        <dbReference type="Proteomes" id="UP000827092"/>
    </source>
</evidence>
<dbReference type="Proteomes" id="UP000827092">
    <property type="component" value="Unassembled WGS sequence"/>
</dbReference>
<name>A0AAV6USH6_9ARAC</name>
<dbReference type="AlphaFoldDB" id="A0AAV6USH6"/>
<proteinExistence type="predicted"/>
<evidence type="ECO:0000313" key="1">
    <source>
        <dbReference type="EMBL" id="KAG8187210.1"/>
    </source>
</evidence>
<reference evidence="1 2" key="1">
    <citation type="journal article" date="2022" name="Nat. Ecol. Evol.">
        <title>A masculinizing supergene underlies an exaggerated male reproductive morph in a spider.</title>
        <authorList>
            <person name="Hendrickx F."/>
            <person name="De Corte Z."/>
            <person name="Sonet G."/>
            <person name="Van Belleghem S.M."/>
            <person name="Kostlbacher S."/>
            <person name="Vangestel C."/>
        </authorList>
    </citation>
    <scope>NUCLEOTIDE SEQUENCE [LARGE SCALE GENOMIC DNA]</scope>
    <source>
        <strain evidence="1">W744_W776</strain>
    </source>
</reference>
<accession>A0AAV6USH6</accession>
<keyword evidence="2" id="KW-1185">Reference proteome</keyword>